<reference evidence="4" key="2">
    <citation type="submission" date="2021-08" db="EMBL/GenBank/DDBJ databases">
        <authorList>
            <person name="Eriksson T."/>
        </authorList>
    </citation>
    <scope>NUCLEOTIDE SEQUENCE</scope>
    <source>
        <strain evidence="4">Stoneville</strain>
        <tissue evidence="4">Whole head</tissue>
    </source>
</reference>
<feature type="compositionally biased region" description="Basic and acidic residues" evidence="2">
    <location>
        <begin position="783"/>
        <end position="796"/>
    </location>
</feature>
<feature type="region of interest" description="Disordered" evidence="2">
    <location>
        <begin position="396"/>
        <end position="427"/>
    </location>
</feature>
<feature type="region of interest" description="Disordered" evidence="2">
    <location>
        <begin position="766"/>
        <end position="801"/>
    </location>
</feature>
<dbReference type="Proteomes" id="UP000719412">
    <property type="component" value="Unassembled WGS sequence"/>
</dbReference>
<feature type="region of interest" description="Disordered" evidence="2">
    <location>
        <begin position="124"/>
        <end position="183"/>
    </location>
</feature>
<evidence type="ECO:0000259" key="3">
    <source>
        <dbReference type="PROSITE" id="PS50157"/>
    </source>
</evidence>
<feature type="domain" description="C2H2-type" evidence="3">
    <location>
        <begin position="503"/>
        <end position="527"/>
    </location>
</feature>
<dbReference type="AlphaFoldDB" id="A0A8J6HF10"/>
<keyword evidence="1" id="KW-0479">Metal-binding</keyword>
<proteinExistence type="predicted"/>
<feature type="compositionally biased region" description="Basic and acidic residues" evidence="2">
    <location>
        <begin position="470"/>
        <end position="481"/>
    </location>
</feature>
<evidence type="ECO:0000256" key="1">
    <source>
        <dbReference type="PROSITE-ProRule" id="PRU00042"/>
    </source>
</evidence>
<feature type="region of interest" description="Disordered" evidence="2">
    <location>
        <begin position="462"/>
        <end position="487"/>
    </location>
</feature>
<keyword evidence="1" id="KW-0863">Zinc-finger</keyword>
<protein>
    <recommendedName>
        <fullName evidence="3">C2H2-type domain-containing protein</fullName>
    </recommendedName>
</protein>
<evidence type="ECO:0000313" key="4">
    <source>
        <dbReference type="EMBL" id="KAH0817585.1"/>
    </source>
</evidence>
<comment type="caution">
    <text evidence="4">The sequence shown here is derived from an EMBL/GenBank/DDBJ whole genome shotgun (WGS) entry which is preliminary data.</text>
</comment>
<dbReference type="PROSITE" id="PS50157">
    <property type="entry name" value="ZINC_FINGER_C2H2_2"/>
    <property type="match status" value="1"/>
</dbReference>
<sequence length="1067" mass="117949">MYKFRTSSMKNDRDLKTKCSDHNFPQLTPHTSVPCKKDSIPTSCTSYKGVMVKNPVHITYKFAHPSVKDVVKKYPNIILPKSCLKSHIGAYITLVTEEVDDWFKERNFTESQIAKLKREACEVVNKSPKRQRKQPREDRKQQTIITSDAKEVDVTAGNASKTREASTVVNSKRRDVASPVNPSKRIKLTGDDCSKITTLKVEKAQSESVFKKSEDTSVKSTFNTNVQPIVISSGTSGAKPEVTSNCSESVKSTLNDSVISTRNTDGTSTCDKSIDSVVDSSDKSTPNSDVVSLPDNESSQDERVWANKDNSCVDNSLKSTDGTANGKSNVEAHAEASVCGPLVSLLESLLVSGENTSKPTESEDITLKSILGCEVLVDEIKCEDNNTIEITENAIPDPLKKKDQPPDTFTSRPFTPDISSEQTPSNQTVAVHAIVPESEDGQDRTVDSGSDTDELVMDLDCASSSASSTRSDDKTSSETKSSESSNMPDLSLVSVANKFYTLYTCKVCDSQHNSLKDLKHHERKTHTKCPFCRKRFRTLAIREEHILYSCPKKSTRQPMKKLKIFLVRVDQDQDIRQKYPGAFDEEEDVPHVIEVEGPNEKSVVECDPDTAKAVRDMEKFLQFVEDLKEDNKQKDETASGSGDDAKSVQEGAKEEVICISDEETDIAKSEPEGSQRKIQVVNTEFLQNTSPDGNDVNMLKRVLRSTKWKMYESMRLNNNSIVDGGSNRVKIFKNLRKHLHCYKIPIEVKYNVSVLVEYKPAKAPVPKKTKDLWHSMTPQQLKKPNERTPDSPKEKPSTNARRPILLKKTMKDYTRQKAQFTVSTSTSDKVPEKVPIANLRQAPRVSPAVPKNTTTTTNLILSSGSIMTATANGNYTSNASLILNGSANGTNFANIILVPGTLIPKKMTVPVTQGSLPVLQTVSSAGCSNTLQLQVPTSNNLQTVTSLATFNTFSNALMSVAQTVNNGVVTVSNATMPVTNVDQHEKATDSSATQPAIRVKNLSELSITYVIDKKESTRWPPPIKRNLVARHRCQLSGGRWHAGRGRGKHRLTYAVEPRPRVVPVLKK</sequence>
<gene>
    <name evidence="4" type="ORF">GEV33_005206</name>
</gene>
<feature type="compositionally biased region" description="Polar residues" evidence="2">
    <location>
        <begin position="408"/>
        <end position="427"/>
    </location>
</feature>
<dbReference type="EMBL" id="JABDTM020019200">
    <property type="protein sequence ID" value="KAH0817585.1"/>
    <property type="molecule type" value="Genomic_DNA"/>
</dbReference>
<name>A0A8J6HF10_TENMO</name>
<accession>A0A8J6HF10</accession>
<evidence type="ECO:0000256" key="2">
    <source>
        <dbReference type="SAM" id="MobiDB-lite"/>
    </source>
</evidence>
<dbReference type="InterPro" id="IPR013087">
    <property type="entry name" value="Znf_C2H2_type"/>
</dbReference>
<dbReference type="GO" id="GO:0008270">
    <property type="term" value="F:zinc ion binding"/>
    <property type="evidence" value="ECO:0007669"/>
    <property type="project" value="UniProtKB-KW"/>
</dbReference>
<feature type="compositionally biased region" description="Polar residues" evidence="2">
    <location>
        <begin position="157"/>
        <end position="170"/>
    </location>
</feature>
<evidence type="ECO:0000313" key="5">
    <source>
        <dbReference type="Proteomes" id="UP000719412"/>
    </source>
</evidence>
<feature type="region of interest" description="Disordered" evidence="2">
    <location>
        <begin position="230"/>
        <end position="302"/>
    </location>
</feature>
<feature type="compositionally biased region" description="Polar residues" evidence="2">
    <location>
        <begin position="230"/>
        <end position="270"/>
    </location>
</feature>
<keyword evidence="5" id="KW-1185">Reference proteome</keyword>
<reference evidence="4" key="1">
    <citation type="journal article" date="2020" name="J Insects Food Feed">
        <title>The yellow mealworm (Tenebrio molitor) genome: a resource for the emerging insects as food and feed industry.</title>
        <authorList>
            <person name="Eriksson T."/>
            <person name="Andere A."/>
            <person name="Kelstrup H."/>
            <person name="Emery V."/>
            <person name="Picard C."/>
        </authorList>
    </citation>
    <scope>NUCLEOTIDE SEQUENCE</scope>
    <source>
        <strain evidence="4">Stoneville</strain>
        <tissue evidence="4">Whole head</tissue>
    </source>
</reference>
<feature type="region of interest" description="Disordered" evidence="2">
    <location>
        <begin position="626"/>
        <end position="653"/>
    </location>
</feature>
<organism evidence="4 5">
    <name type="scientific">Tenebrio molitor</name>
    <name type="common">Yellow mealworm beetle</name>
    <dbReference type="NCBI Taxonomy" id="7067"/>
    <lineage>
        <taxon>Eukaryota</taxon>
        <taxon>Metazoa</taxon>
        <taxon>Ecdysozoa</taxon>
        <taxon>Arthropoda</taxon>
        <taxon>Hexapoda</taxon>
        <taxon>Insecta</taxon>
        <taxon>Pterygota</taxon>
        <taxon>Neoptera</taxon>
        <taxon>Endopterygota</taxon>
        <taxon>Coleoptera</taxon>
        <taxon>Polyphaga</taxon>
        <taxon>Cucujiformia</taxon>
        <taxon>Tenebrionidae</taxon>
        <taxon>Tenebrio</taxon>
    </lineage>
</organism>
<keyword evidence="1" id="KW-0862">Zinc</keyword>